<evidence type="ECO:0000256" key="1">
    <source>
        <dbReference type="SAM" id="SignalP"/>
    </source>
</evidence>
<dbReference type="PROSITE" id="PS50279">
    <property type="entry name" value="BPTI_KUNITZ_2"/>
    <property type="match status" value="1"/>
</dbReference>
<dbReference type="InterPro" id="IPR036880">
    <property type="entry name" value="Kunitz_BPTI_sf"/>
</dbReference>
<dbReference type="SUPFAM" id="SSF57362">
    <property type="entry name" value="BPTI-like"/>
    <property type="match status" value="1"/>
</dbReference>
<evidence type="ECO:0000259" key="2">
    <source>
        <dbReference type="PROSITE" id="PS50279"/>
    </source>
</evidence>
<dbReference type="GO" id="GO:0004867">
    <property type="term" value="F:serine-type endopeptidase inhibitor activity"/>
    <property type="evidence" value="ECO:0007669"/>
    <property type="project" value="InterPro"/>
</dbReference>
<dbReference type="Pfam" id="PF00014">
    <property type="entry name" value="Kunitz_BPTI"/>
    <property type="match status" value="1"/>
</dbReference>
<dbReference type="AlphaFoldDB" id="A0A0C9SDI3"/>
<name>A0A0C9SDI3_AMBAM</name>
<organism evidence="3">
    <name type="scientific">Amblyomma americanum</name>
    <name type="common">Lone star tick</name>
    <dbReference type="NCBI Taxonomy" id="6943"/>
    <lineage>
        <taxon>Eukaryota</taxon>
        <taxon>Metazoa</taxon>
        <taxon>Ecdysozoa</taxon>
        <taxon>Arthropoda</taxon>
        <taxon>Chelicerata</taxon>
        <taxon>Arachnida</taxon>
        <taxon>Acari</taxon>
        <taxon>Parasitiformes</taxon>
        <taxon>Ixodida</taxon>
        <taxon>Ixodoidea</taxon>
        <taxon>Ixodidae</taxon>
        <taxon>Amblyomminae</taxon>
        <taxon>Amblyomma</taxon>
    </lineage>
</organism>
<dbReference type="EMBL" id="GBZX01000688">
    <property type="protein sequence ID" value="JAG92052.1"/>
    <property type="molecule type" value="mRNA"/>
</dbReference>
<protein>
    <submittedName>
        <fullName evidence="3">Putative bpti/kunitz family of serine protease inhibitor</fullName>
    </submittedName>
</protein>
<reference evidence="3" key="1">
    <citation type="journal article" date="2015" name="PLoS ONE">
        <title>An Insight into the Sialome of the Lone Star Tick, Amblyomma americanum, with a Glimpse on Its Time Dependent Gene Expression.</title>
        <authorList>
            <person name="Karim S."/>
            <person name="Ribeiro J.M."/>
        </authorList>
    </citation>
    <scope>NUCLEOTIDE SEQUENCE</scope>
    <source>
        <tissue evidence="3">Salivary gland</tissue>
    </source>
</reference>
<sequence>MGMKFFVAAVLLASAVTILGGTQEKIEEPKCVDGKVSRYWMCNHENGNETCRRRDYYYQESSKKCLFLGFLGCEGNENNFPSREDCIDHCGKAPKPKNAAYLKFLNILPNCNVTFNPKIDNGWICSANTD</sequence>
<proteinExistence type="evidence at transcript level"/>
<keyword evidence="1" id="KW-0732">Signal</keyword>
<dbReference type="CDD" id="cd00109">
    <property type="entry name" value="Kunitz-type"/>
    <property type="match status" value="1"/>
</dbReference>
<dbReference type="Gene3D" id="4.10.410.10">
    <property type="entry name" value="Pancreatic trypsin inhibitor Kunitz domain"/>
    <property type="match status" value="1"/>
</dbReference>
<evidence type="ECO:0000313" key="3">
    <source>
        <dbReference type="EMBL" id="JAG92052.1"/>
    </source>
</evidence>
<feature type="non-terminal residue" evidence="3">
    <location>
        <position position="130"/>
    </location>
</feature>
<feature type="chain" id="PRO_5002202768" evidence="1">
    <location>
        <begin position="22"/>
        <end position="130"/>
    </location>
</feature>
<feature type="domain" description="BPTI/Kunitz inhibitor" evidence="2">
    <location>
        <begin position="31"/>
        <end position="90"/>
    </location>
</feature>
<dbReference type="SMART" id="SM00131">
    <property type="entry name" value="KU"/>
    <property type="match status" value="1"/>
</dbReference>
<dbReference type="InterPro" id="IPR002223">
    <property type="entry name" value="Kunitz_BPTI"/>
</dbReference>
<feature type="signal peptide" evidence="1">
    <location>
        <begin position="1"/>
        <end position="21"/>
    </location>
</feature>
<accession>A0A0C9SDI3</accession>